<organism evidence="1">
    <name type="scientific">Myoviridae sp. ctgsk7</name>
    <dbReference type="NCBI Taxonomy" id="2825151"/>
    <lineage>
        <taxon>Viruses</taxon>
        <taxon>Duplodnaviria</taxon>
        <taxon>Heunggongvirae</taxon>
        <taxon>Uroviricota</taxon>
        <taxon>Caudoviricetes</taxon>
    </lineage>
</organism>
<name>A0A8S5PX73_9CAUD</name>
<dbReference type="EMBL" id="BK015533">
    <property type="protein sequence ID" value="DAE11474.1"/>
    <property type="molecule type" value="Genomic_DNA"/>
</dbReference>
<reference evidence="1" key="1">
    <citation type="journal article" date="2021" name="Proc. Natl. Acad. Sci. U.S.A.">
        <title>A Catalog of Tens of Thousands of Viruses from Human Metagenomes Reveals Hidden Associations with Chronic Diseases.</title>
        <authorList>
            <person name="Tisza M.J."/>
            <person name="Buck C.B."/>
        </authorList>
    </citation>
    <scope>NUCLEOTIDE SEQUENCE</scope>
    <source>
        <strain evidence="1">Ctgsk7</strain>
    </source>
</reference>
<proteinExistence type="predicted"/>
<sequence length="97" mass="11160">MCQYNIPGDIDELFANGNRNYSIIDYSIEGMDNEESMDFFLDFIGVPQKNIVLDDGTQVYLVHEDYDYELKIDAGGLGDFFSHSFEVTICKPEEQEQ</sequence>
<accession>A0A8S5PX73</accession>
<protein>
    <submittedName>
        <fullName evidence="1">Uncharacterized protein</fullName>
    </submittedName>
</protein>
<evidence type="ECO:0000313" key="1">
    <source>
        <dbReference type="EMBL" id="DAE11474.1"/>
    </source>
</evidence>